<organism evidence="10 11">
    <name type="scientific">[Actinobacillus] rossii</name>
    <dbReference type="NCBI Taxonomy" id="123820"/>
    <lineage>
        <taxon>Bacteria</taxon>
        <taxon>Pseudomonadati</taxon>
        <taxon>Pseudomonadota</taxon>
        <taxon>Gammaproteobacteria</taxon>
        <taxon>Pasteurellales</taxon>
        <taxon>Pasteurellaceae</taxon>
    </lineage>
</organism>
<dbReference type="OrthoDB" id="5689740at2"/>
<evidence type="ECO:0000256" key="2">
    <source>
        <dbReference type="ARBA" id="ARBA00022475"/>
    </source>
</evidence>
<keyword evidence="11" id="KW-1185">Reference proteome</keyword>
<dbReference type="AlphaFoldDB" id="A0A380TQ24"/>
<comment type="subunit">
    <text evidence="8">Part of a complex composed of FtsB, FtsL and FtsQ.</text>
</comment>
<comment type="subcellular location">
    <subcellularLocation>
        <location evidence="8">Cell inner membrane</location>
        <topology evidence="8">Single-pass type II membrane protein</topology>
    </subcellularLocation>
    <subcellularLocation>
        <location evidence="1">Cell membrane</location>
        <topology evidence="1">Single-pass type II membrane protein</topology>
    </subcellularLocation>
    <text evidence="8">Localizes to the division septum where it forms a ring structure.</text>
</comment>
<keyword evidence="8" id="KW-0997">Cell inner membrane</keyword>
<keyword evidence="5 8" id="KW-1133">Transmembrane helix</keyword>
<evidence type="ECO:0000256" key="9">
    <source>
        <dbReference type="NCBIfam" id="TIGR02209"/>
    </source>
</evidence>
<evidence type="ECO:0000313" key="10">
    <source>
        <dbReference type="EMBL" id="SUT89503.1"/>
    </source>
</evidence>
<dbReference type="NCBIfam" id="TIGR02209">
    <property type="entry name" value="ftsL_broad"/>
    <property type="match status" value="1"/>
</dbReference>
<keyword evidence="6 8" id="KW-0472">Membrane</keyword>
<keyword evidence="2 8" id="KW-1003">Cell membrane</keyword>
<comment type="function">
    <text evidence="8">Essential cell division protein. May link together the upstream cell division proteins, which are predominantly cytoplasmic, with the downstream cell division proteins, which are predominantly periplasmic.</text>
</comment>
<reference evidence="10 11" key="1">
    <citation type="submission" date="2018-06" db="EMBL/GenBank/DDBJ databases">
        <authorList>
            <consortium name="Pathogen Informatics"/>
            <person name="Doyle S."/>
        </authorList>
    </citation>
    <scope>NUCLEOTIDE SEQUENCE [LARGE SCALE GENOMIC DNA]</scope>
    <source>
        <strain evidence="10 11">NCTC10801</strain>
    </source>
</reference>
<dbReference type="HAMAP" id="MF_00910">
    <property type="entry name" value="FtsL"/>
    <property type="match status" value="1"/>
</dbReference>
<evidence type="ECO:0000256" key="5">
    <source>
        <dbReference type="ARBA" id="ARBA00022989"/>
    </source>
</evidence>
<dbReference type="PANTHER" id="PTHR37479:SF1">
    <property type="entry name" value="CELL DIVISION PROTEIN FTSL"/>
    <property type="match status" value="1"/>
</dbReference>
<keyword evidence="4 8" id="KW-0812">Transmembrane</keyword>
<gene>
    <name evidence="8 10" type="primary">ftsL</name>
    <name evidence="10" type="ORF">NCTC10801_00962</name>
</gene>
<dbReference type="GO" id="GO:0043093">
    <property type="term" value="P:FtsZ-dependent cytokinesis"/>
    <property type="evidence" value="ECO:0007669"/>
    <property type="project" value="UniProtKB-UniRule"/>
</dbReference>
<keyword evidence="7 8" id="KW-0131">Cell cycle</keyword>
<feature type="transmembrane region" description="Helical" evidence="8">
    <location>
        <begin position="28"/>
        <end position="47"/>
    </location>
</feature>
<dbReference type="GO" id="GO:0005886">
    <property type="term" value="C:plasma membrane"/>
    <property type="evidence" value="ECO:0007669"/>
    <property type="project" value="UniProtKB-SubCell"/>
</dbReference>
<comment type="similarity">
    <text evidence="8">Belongs to the FtsL family.</text>
</comment>
<protein>
    <recommendedName>
        <fullName evidence="8 9">Cell division protein FtsL</fullName>
    </recommendedName>
</protein>
<evidence type="ECO:0000256" key="7">
    <source>
        <dbReference type="ARBA" id="ARBA00023306"/>
    </source>
</evidence>
<dbReference type="Pfam" id="PF04999">
    <property type="entry name" value="FtsL"/>
    <property type="match status" value="1"/>
</dbReference>
<evidence type="ECO:0000256" key="4">
    <source>
        <dbReference type="ARBA" id="ARBA00022692"/>
    </source>
</evidence>
<dbReference type="Proteomes" id="UP000254649">
    <property type="component" value="Unassembled WGS sequence"/>
</dbReference>
<dbReference type="EMBL" id="UFRQ01000003">
    <property type="protein sequence ID" value="SUT89503.1"/>
    <property type="molecule type" value="Genomic_DNA"/>
</dbReference>
<dbReference type="InterPro" id="IPR011922">
    <property type="entry name" value="Cell_div_FtsL"/>
</dbReference>
<sequence>MTEPLSNSERYPLQNVVIQDLFEMNKTVVALILLIVVTAVSTIWVTYQTRMLVAEKGELIFEKQAFENEYVNLKLEETTLSDNTRIEAIATVRLGMARVKPEQEVVILE</sequence>
<dbReference type="PANTHER" id="PTHR37479">
    <property type="entry name" value="CELL DIVISION PROTEIN FTSL"/>
    <property type="match status" value="1"/>
</dbReference>
<evidence type="ECO:0000256" key="3">
    <source>
        <dbReference type="ARBA" id="ARBA00022618"/>
    </source>
</evidence>
<dbReference type="GO" id="GO:0032153">
    <property type="term" value="C:cell division site"/>
    <property type="evidence" value="ECO:0007669"/>
    <property type="project" value="UniProtKB-UniRule"/>
</dbReference>
<evidence type="ECO:0000256" key="8">
    <source>
        <dbReference type="HAMAP-Rule" id="MF_00910"/>
    </source>
</evidence>
<evidence type="ECO:0000313" key="11">
    <source>
        <dbReference type="Proteomes" id="UP000254649"/>
    </source>
</evidence>
<name>A0A380TQ24_9PAST</name>
<evidence type="ECO:0000256" key="1">
    <source>
        <dbReference type="ARBA" id="ARBA00004401"/>
    </source>
</evidence>
<evidence type="ECO:0000256" key="6">
    <source>
        <dbReference type="ARBA" id="ARBA00023136"/>
    </source>
</evidence>
<keyword evidence="3 8" id="KW-0132">Cell division</keyword>
<proteinExistence type="inferred from homology"/>
<accession>A0A380TQ24</accession>